<evidence type="ECO:0000313" key="3">
    <source>
        <dbReference type="Proteomes" id="UP000631114"/>
    </source>
</evidence>
<dbReference type="SUPFAM" id="SSF49452">
    <property type="entry name" value="Starch-binding domain-like"/>
    <property type="match status" value="1"/>
</dbReference>
<dbReference type="FunFam" id="2.60.40.10:FF:000552">
    <property type="entry name" value="Related to glucoamylase"/>
    <property type="match status" value="1"/>
</dbReference>
<name>A0A835HIW7_9MAGN</name>
<evidence type="ECO:0000313" key="2">
    <source>
        <dbReference type="EMBL" id="KAF9599164.1"/>
    </source>
</evidence>
<protein>
    <recommendedName>
        <fullName evidence="1">CBM20 domain-containing protein</fullName>
    </recommendedName>
</protein>
<dbReference type="PANTHER" id="PTHR15048:SF0">
    <property type="entry name" value="STARCH-BINDING DOMAIN-CONTAINING PROTEIN 1"/>
    <property type="match status" value="1"/>
</dbReference>
<dbReference type="InterPro" id="IPR013783">
    <property type="entry name" value="Ig-like_fold"/>
</dbReference>
<accession>A0A835HIW7</accession>
<keyword evidence="3" id="KW-1185">Reference proteome</keyword>
<organism evidence="2 3">
    <name type="scientific">Coptis chinensis</name>
    <dbReference type="NCBI Taxonomy" id="261450"/>
    <lineage>
        <taxon>Eukaryota</taxon>
        <taxon>Viridiplantae</taxon>
        <taxon>Streptophyta</taxon>
        <taxon>Embryophyta</taxon>
        <taxon>Tracheophyta</taxon>
        <taxon>Spermatophyta</taxon>
        <taxon>Magnoliopsida</taxon>
        <taxon>Ranunculales</taxon>
        <taxon>Ranunculaceae</taxon>
        <taxon>Coptidoideae</taxon>
        <taxon>Coptis</taxon>
    </lineage>
</organism>
<dbReference type="GO" id="GO:0016020">
    <property type="term" value="C:membrane"/>
    <property type="evidence" value="ECO:0007669"/>
    <property type="project" value="TreeGrafter"/>
</dbReference>
<feature type="domain" description="CBM20" evidence="1">
    <location>
        <begin position="85"/>
        <end position="187"/>
    </location>
</feature>
<dbReference type="GO" id="GO:2001070">
    <property type="term" value="F:starch binding"/>
    <property type="evidence" value="ECO:0007669"/>
    <property type="project" value="InterPro"/>
</dbReference>
<proteinExistence type="predicted"/>
<dbReference type="CDD" id="cd05467">
    <property type="entry name" value="CBM20"/>
    <property type="match status" value="1"/>
</dbReference>
<dbReference type="OrthoDB" id="550577at2759"/>
<dbReference type="InterPro" id="IPR013784">
    <property type="entry name" value="Carb-bd-like_fold"/>
</dbReference>
<dbReference type="SMART" id="SM01065">
    <property type="entry name" value="CBM_2"/>
    <property type="match status" value="1"/>
</dbReference>
<dbReference type="Gene3D" id="2.60.40.10">
    <property type="entry name" value="Immunoglobulins"/>
    <property type="match status" value="1"/>
</dbReference>
<sequence>MEALIRSSSCAAATTTKLLSINRITNVHRFFAECPKLNKIVDISSSSSLSVRCFKLNDSISSSSSWFSLKTQANVDNSEALTDTRYESKTVRVRFQLQKECVFGEQFFLVGDDPIIGLWDPESAIPLDWSKEHVWTVELDLPTGKPVLYKFVLKGTTEEVYWQPGPDRILQTWDTKNTILVLEDWENAENQKITEEPSKDIGLNVSGNDSYPKGEPVVNTDVDTITENTTAYVIEESKAEVVREKKDEPLAKLKEESLVAENILKRNSIVDTDKKPATIHDEECWVAYVGEPVLVPGLTSLPNITTEEVLSVESENNNVVDASKEADQVQGLGEPEVTV</sequence>
<dbReference type="AlphaFoldDB" id="A0A835HIW7"/>
<dbReference type="EMBL" id="JADFTS010000007">
    <property type="protein sequence ID" value="KAF9599164.1"/>
    <property type="molecule type" value="Genomic_DNA"/>
</dbReference>
<reference evidence="2 3" key="1">
    <citation type="submission" date="2020-10" db="EMBL/GenBank/DDBJ databases">
        <title>The Coptis chinensis genome and diversification of protoberbering-type alkaloids.</title>
        <authorList>
            <person name="Wang B."/>
            <person name="Shu S."/>
            <person name="Song C."/>
            <person name="Liu Y."/>
        </authorList>
    </citation>
    <scope>NUCLEOTIDE SEQUENCE [LARGE SCALE GENOMIC DNA]</scope>
    <source>
        <strain evidence="2">HL-2020</strain>
        <tissue evidence="2">Leaf</tissue>
    </source>
</reference>
<dbReference type="Proteomes" id="UP000631114">
    <property type="component" value="Unassembled WGS sequence"/>
</dbReference>
<comment type="caution">
    <text evidence="2">The sequence shown here is derived from an EMBL/GenBank/DDBJ whole genome shotgun (WGS) entry which is preliminary data.</text>
</comment>
<dbReference type="PANTHER" id="PTHR15048">
    <property type="entry name" value="STARCH-BINDING DOMAIN-CONTAINING PROTEIN 1"/>
    <property type="match status" value="1"/>
</dbReference>
<gene>
    <name evidence="2" type="ORF">IFM89_035443</name>
</gene>
<dbReference type="InterPro" id="IPR002044">
    <property type="entry name" value="CBM20"/>
</dbReference>
<evidence type="ECO:0000259" key="1">
    <source>
        <dbReference type="PROSITE" id="PS51166"/>
    </source>
</evidence>
<dbReference type="Pfam" id="PF00686">
    <property type="entry name" value="CBM_20"/>
    <property type="match status" value="1"/>
</dbReference>
<dbReference type="PROSITE" id="PS51166">
    <property type="entry name" value="CBM20"/>
    <property type="match status" value="1"/>
</dbReference>